<dbReference type="AlphaFoldDB" id="A0A1I0U584"/>
<dbReference type="Gene3D" id="3.40.50.300">
    <property type="entry name" value="P-loop containing nucleotide triphosphate hydrolases"/>
    <property type="match status" value="1"/>
</dbReference>
<proteinExistence type="predicted"/>
<name>A0A1I0U584_9RHOB</name>
<gene>
    <name evidence="3" type="ORF">SAMN04487972_1231</name>
</gene>
<reference evidence="3 4" key="1">
    <citation type="submission" date="2016-10" db="EMBL/GenBank/DDBJ databases">
        <authorList>
            <person name="de Groot N.N."/>
        </authorList>
    </citation>
    <scope>NUCLEOTIDE SEQUENCE [LARGE SCALE GENOMIC DNA]</scope>
    <source>
        <strain evidence="3 4">CGMCC 1.6117</strain>
    </source>
</reference>
<evidence type="ECO:0000259" key="2">
    <source>
        <dbReference type="Pfam" id="PF13166"/>
    </source>
</evidence>
<dbReference type="EMBL" id="FOJO01000023">
    <property type="protein sequence ID" value="SFA59037.1"/>
    <property type="molecule type" value="Genomic_DNA"/>
</dbReference>
<organism evidence="3 4">
    <name type="scientific">Paracoccus halophilus</name>
    <dbReference type="NCBI Taxonomy" id="376733"/>
    <lineage>
        <taxon>Bacteria</taxon>
        <taxon>Pseudomonadati</taxon>
        <taxon>Pseudomonadota</taxon>
        <taxon>Alphaproteobacteria</taxon>
        <taxon>Rhodobacterales</taxon>
        <taxon>Paracoccaceae</taxon>
        <taxon>Paracoccus</taxon>
    </lineage>
</organism>
<sequence>MSPDPKTIPAEPDHPETVDIIGLDDVDLSALAGSLNRVTSPSSVSEAVKQKIDTHRDFYKTGVDIIDQEHLAICPLCEQGITAPDPKAVIDAYVEYFSDEEAKHKSELRRFYGALNNKEKQLSETENKLARQKSRYDTLKVYLPSMKLTLLTESENAIKAMAEAISSLKSAIEEKAKSLSLPASLPDDDLAARARVINRVIEDNNKSVDALSRAVSKSDEERKKSQRQACGVFEREFAILRWPDIEALRALQKDEKDKTAALEALEKSSPSTNARARVAETFEFLLKDFFGDKYVFDKDTFVLKRGAHEMTRGPHRTLSDGEKTAIAFCYFVACVHRKVAANSDYHRLFLVFDDPVTSMSYDFVFGIAQTLKNLNISDQGEVSINPGHIDGNKSKRPELLILTHSSYFFNISVANKVVDENAAFALHPDKGIHKISWLKKYVAPFQEQLKDIVEIANGRDPDHSTANAIRSVLEAVGRFCRPDKSSSLTLFVQHLAAEDGIIIKSVLINSFCHGTYYDEMPSPDDLKLACAETVQVVERYAAGQIEVIKGIAAQG</sequence>
<dbReference type="InterPro" id="IPR026866">
    <property type="entry name" value="CR006_AAA"/>
</dbReference>
<feature type="coiled-coil region" evidence="1">
    <location>
        <begin position="108"/>
        <end position="135"/>
    </location>
</feature>
<feature type="domain" description="Protein CR006 P-loop" evidence="2">
    <location>
        <begin position="54"/>
        <end position="528"/>
    </location>
</feature>
<accession>A0A1I0U584</accession>
<dbReference type="OrthoDB" id="9789562at2"/>
<dbReference type="SUPFAM" id="SSF52540">
    <property type="entry name" value="P-loop containing nucleoside triphosphate hydrolases"/>
    <property type="match status" value="1"/>
</dbReference>
<evidence type="ECO:0000313" key="4">
    <source>
        <dbReference type="Proteomes" id="UP000182312"/>
    </source>
</evidence>
<evidence type="ECO:0000256" key="1">
    <source>
        <dbReference type="SAM" id="Coils"/>
    </source>
</evidence>
<dbReference type="Proteomes" id="UP000182312">
    <property type="component" value="Unassembled WGS sequence"/>
</dbReference>
<protein>
    <submittedName>
        <fullName evidence="3">AAA domain-containing protein</fullName>
    </submittedName>
</protein>
<keyword evidence="1" id="KW-0175">Coiled coil</keyword>
<dbReference type="RefSeq" id="WP_081967574.1">
    <property type="nucleotide sequence ID" value="NZ_FOJO01000023.1"/>
</dbReference>
<dbReference type="Pfam" id="PF13166">
    <property type="entry name" value="AAA_13"/>
    <property type="match status" value="1"/>
</dbReference>
<evidence type="ECO:0000313" key="3">
    <source>
        <dbReference type="EMBL" id="SFA59037.1"/>
    </source>
</evidence>
<dbReference type="InterPro" id="IPR027417">
    <property type="entry name" value="P-loop_NTPase"/>
</dbReference>